<dbReference type="KEGG" id="adi:B5T_01373"/>
<dbReference type="GO" id="GO:0016020">
    <property type="term" value="C:membrane"/>
    <property type="evidence" value="ECO:0007669"/>
    <property type="project" value="TreeGrafter"/>
</dbReference>
<gene>
    <name evidence="2" type="ordered locus">B5T_01373</name>
</gene>
<dbReference type="OrthoDB" id="9758386at2"/>
<reference evidence="2 3" key="1">
    <citation type="journal article" date="2012" name="J. Bacteriol.">
        <title>Complete genome sequence of Alcanivorax dieselolei type strain B5.</title>
        <authorList>
            <person name="Lai Q."/>
            <person name="Li W."/>
            <person name="Shao Z."/>
        </authorList>
    </citation>
    <scope>NUCLEOTIDE SEQUENCE [LARGE SCALE GENOMIC DNA]</scope>
    <source>
        <strain evidence="3">DSM 16502 / CGMCC 1.3690 / B-5</strain>
    </source>
</reference>
<keyword evidence="3" id="KW-1185">Reference proteome</keyword>
<proteinExistence type="predicted"/>
<dbReference type="InterPro" id="IPR022409">
    <property type="entry name" value="PKD/Chitinase_dom"/>
</dbReference>
<dbReference type="GO" id="GO:0031410">
    <property type="term" value="C:cytoplasmic vesicle"/>
    <property type="evidence" value="ECO:0007669"/>
    <property type="project" value="TreeGrafter"/>
</dbReference>
<dbReference type="InterPro" id="IPR000601">
    <property type="entry name" value="PKD_dom"/>
</dbReference>
<dbReference type="SMART" id="SM00089">
    <property type="entry name" value="PKD"/>
    <property type="match status" value="2"/>
</dbReference>
<dbReference type="PANTHER" id="PTHR46182">
    <property type="entry name" value="FI19480P1"/>
    <property type="match status" value="1"/>
</dbReference>
<dbReference type="Proteomes" id="UP000006286">
    <property type="component" value="Chromosome"/>
</dbReference>
<sequence>MKPSLLRPGTLVVALLLTACGGGGGGGSDAPARPTANIDVLTPTQATFSLADGPVEVQLDGSNSSSPRSGTLSYQWQLVSQPAESGASLSGAAATTTSFNADLPGDYVASLVVDDGTIQSTPTRVTLVATSPYPVAITAPRHSVRLGTETLGLDGSASQPPTGQSGTLSYQWTLKQVPDGSAGFLTGAGQALATLNLDVAGDYLLQLVVSHDGVASEPADVVVTVSAGNAPPVAVAEDRTVNLGEEVVLDGGNSYDPDGAALQYRWVWSDAEPDGVPIPPLRGRTTDIVRFTPEAAGTYKLDFFVFDGTWKSEEREVTVTVERPEDGSINNPPIGDLEATGYFPSYSYNEQEVGLRANFTFIGYDPEGDPLQITNAELLEKPAGSTAELVDIGAWEPLGKKIQKLDKVGLYRVRMTVSDGVNSITREATMEAKIGNVNGRPATGGVTAQAQSVLVGNALIFDASSSDPNLDPLTFEWELADRPDGSQAVVEAVLEPESQEYRRARVLTDVPGPYTVRVVARDDRGLTGASPAEASGIAKLANNPPEIRRVIWKRNWGSLAPGESFYQLLPCMSLHFSPLVVDANGDKIYTHEEMLSAPEGGDFTSDPGEADCPNTRGAVFTKPGTYVFRYLASDGIEDAAPYDFNVDIEPMENARGVLLKSWSEGDALLHPLPYENIPPYGYGTTLHLRPVLEPRRIVWSIDAVDGDYTVVDVAASHINGGLESLTPWFEGVREGQVIKQGETLNFSTWMPPVPCIRTDDLAEGFHFSFRIKEIPQATFVYENWVEASRGVLSQWTDCEPGQME</sequence>
<organism evidence="2 3">
    <name type="scientific">Alcanivorax dieselolei (strain DSM 16502 / CGMCC 1.3690 / MCCC 1A00001 / B-5)</name>
    <name type="common">Alloalcanivorax dieselolei</name>
    <dbReference type="NCBI Taxonomy" id="930169"/>
    <lineage>
        <taxon>Bacteria</taxon>
        <taxon>Pseudomonadati</taxon>
        <taxon>Pseudomonadota</taxon>
        <taxon>Gammaproteobacteria</taxon>
        <taxon>Oceanospirillales</taxon>
        <taxon>Alcanivoracaceae</taxon>
        <taxon>Alloalcanivorax</taxon>
    </lineage>
</organism>
<protein>
    <submittedName>
        <fullName evidence="2">PKD domain containing protein</fullName>
    </submittedName>
</protein>
<dbReference type="eggNOG" id="COG3291">
    <property type="taxonomic scope" value="Bacteria"/>
</dbReference>
<dbReference type="Pfam" id="PF22352">
    <property type="entry name" value="K319L-like_PKD"/>
    <property type="match status" value="2"/>
</dbReference>
<accession>K0CAV8</accession>
<evidence type="ECO:0000313" key="3">
    <source>
        <dbReference type="Proteomes" id="UP000006286"/>
    </source>
</evidence>
<dbReference type="Gene3D" id="2.60.40.10">
    <property type="entry name" value="Immunoglobulins"/>
    <property type="match status" value="4"/>
</dbReference>
<dbReference type="AlphaFoldDB" id="K0CAV8"/>
<dbReference type="InterPro" id="IPR013783">
    <property type="entry name" value="Ig-like_fold"/>
</dbReference>
<dbReference type="RefSeq" id="WP_014993733.1">
    <property type="nucleotide sequence ID" value="NC_018691.1"/>
</dbReference>
<dbReference type="PATRIC" id="fig|930169.3.peg.1346"/>
<feature type="domain" description="PKD/Chitinase" evidence="1">
    <location>
        <begin position="233"/>
        <end position="322"/>
    </location>
</feature>
<dbReference type="InterPro" id="IPR029865">
    <property type="entry name" value="KIAA0319-like"/>
</dbReference>
<evidence type="ECO:0000259" key="1">
    <source>
        <dbReference type="SMART" id="SM00089"/>
    </source>
</evidence>
<dbReference type="PANTHER" id="PTHR46182:SF2">
    <property type="entry name" value="FI19480P1"/>
    <property type="match status" value="1"/>
</dbReference>
<dbReference type="EMBL" id="CP003466">
    <property type="protein sequence ID" value="AFT69655.1"/>
    <property type="molecule type" value="Genomic_DNA"/>
</dbReference>
<dbReference type="HOGENOM" id="CLU_350124_0_0_6"/>
<evidence type="ECO:0000313" key="2">
    <source>
        <dbReference type="EMBL" id="AFT69655.1"/>
    </source>
</evidence>
<name>K0CAV8_ALCDB</name>
<dbReference type="PROSITE" id="PS51257">
    <property type="entry name" value="PROKAR_LIPOPROTEIN"/>
    <property type="match status" value="1"/>
</dbReference>
<dbReference type="Pfam" id="PF18911">
    <property type="entry name" value="PKD_4"/>
    <property type="match status" value="1"/>
</dbReference>
<feature type="domain" description="PKD/Chitinase" evidence="1">
    <location>
        <begin position="443"/>
        <end position="539"/>
    </location>
</feature>
<dbReference type="STRING" id="930169.B5T_01373"/>